<feature type="compositionally biased region" description="Basic and acidic residues" evidence="1">
    <location>
        <begin position="59"/>
        <end position="74"/>
    </location>
</feature>
<evidence type="ECO:0000313" key="2">
    <source>
        <dbReference type="EMBL" id="ONI03665.1"/>
    </source>
</evidence>
<feature type="region of interest" description="Disordered" evidence="1">
    <location>
        <begin position="1"/>
        <end position="74"/>
    </location>
</feature>
<keyword evidence="3" id="KW-1185">Reference proteome</keyword>
<dbReference type="EMBL" id="CM007656">
    <property type="protein sequence ID" value="ONI03665.1"/>
    <property type="molecule type" value="Genomic_DNA"/>
</dbReference>
<protein>
    <submittedName>
        <fullName evidence="2">Uncharacterized protein</fullName>
    </submittedName>
</protein>
<gene>
    <name evidence="2" type="ORF">PRUPE_6G273500</name>
</gene>
<sequence>MRKKLGQGLNPIIMRSEKKPLGLKEVATSGGKQGNNGINKNHHSQNLNLSRLSSQPKDQTNEPEEHEKQNNPRR</sequence>
<dbReference type="Gramene" id="ONI03665">
    <property type="protein sequence ID" value="ONI03665"/>
    <property type="gene ID" value="PRUPE_6G273500"/>
</dbReference>
<dbReference type="Proteomes" id="UP000006882">
    <property type="component" value="Chromosome G6"/>
</dbReference>
<feature type="compositionally biased region" description="Low complexity" evidence="1">
    <location>
        <begin position="35"/>
        <end position="55"/>
    </location>
</feature>
<organism evidence="2 3">
    <name type="scientific">Prunus persica</name>
    <name type="common">Peach</name>
    <name type="synonym">Amygdalus persica</name>
    <dbReference type="NCBI Taxonomy" id="3760"/>
    <lineage>
        <taxon>Eukaryota</taxon>
        <taxon>Viridiplantae</taxon>
        <taxon>Streptophyta</taxon>
        <taxon>Embryophyta</taxon>
        <taxon>Tracheophyta</taxon>
        <taxon>Spermatophyta</taxon>
        <taxon>Magnoliopsida</taxon>
        <taxon>eudicotyledons</taxon>
        <taxon>Gunneridae</taxon>
        <taxon>Pentapetalae</taxon>
        <taxon>rosids</taxon>
        <taxon>fabids</taxon>
        <taxon>Rosales</taxon>
        <taxon>Rosaceae</taxon>
        <taxon>Amygdaloideae</taxon>
        <taxon>Amygdaleae</taxon>
        <taxon>Prunus</taxon>
    </lineage>
</organism>
<reference evidence="2 3" key="1">
    <citation type="journal article" date="2013" name="Nat. Genet.">
        <title>The high-quality draft genome of peach (Prunus persica) identifies unique patterns of genetic diversity, domestication and genome evolution.</title>
        <authorList>
            <consortium name="International Peach Genome Initiative"/>
            <person name="Verde I."/>
            <person name="Abbott A.G."/>
            <person name="Scalabrin S."/>
            <person name="Jung S."/>
            <person name="Shu S."/>
            <person name="Marroni F."/>
            <person name="Zhebentyayeva T."/>
            <person name="Dettori M.T."/>
            <person name="Grimwood J."/>
            <person name="Cattonaro F."/>
            <person name="Zuccolo A."/>
            <person name="Rossini L."/>
            <person name="Jenkins J."/>
            <person name="Vendramin E."/>
            <person name="Meisel L.A."/>
            <person name="Decroocq V."/>
            <person name="Sosinski B."/>
            <person name="Prochnik S."/>
            <person name="Mitros T."/>
            <person name="Policriti A."/>
            <person name="Cipriani G."/>
            <person name="Dondini L."/>
            <person name="Ficklin S."/>
            <person name="Goodstein D.M."/>
            <person name="Xuan P."/>
            <person name="Del Fabbro C."/>
            <person name="Aramini V."/>
            <person name="Copetti D."/>
            <person name="Gonzalez S."/>
            <person name="Horner D.S."/>
            <person name="Falchi R."/>
            <person name="Lucas S."/>
            <person name="Mica E."/>
            <person name="Maldonado J."/>
            <person name="Lazzari B."/>
            <person name="Bielenberg D."/>
            <person name="Pirona R."/>
            <person name="Miculan M."/>
            <person name="Barakat A."/>
            <person name="Testolin R."/>
            <person name="Stella A."/>
            <person name="Tartarini S."/>
            <person name="Tonutti P."/>
            <person name="Arus P."/>
            <person name="Orellana A."/>
            <person name="Wells C."/>
            <person name="Main D."/>
            <person name="Vizzotto G."/>
            <person name="Silva H."/>
            <person name="Salamini F."/>
            <person name="Schmutz J."/>
            <person name="Morgante M."/>
            <person name="Rokhsar D.S."/>
        </authorList>
    </citation>
    <scope>NUCLEOTIDE SEQUENCE [LARGE SCALE GENOMIC DNA]</scope>
    <source>
        <strain evidence="3">cv. Nemared</strain>
    </source>
</reference>
<dbReference type="AlphaFoldDB" id="A0A251NZY5"/>
<evidence type="ECO:0000256" key="1">
    <source>
        <dbReference type="SAM" id="MobiDB-lite"/>
    </source>
</evidence>
<accession>A0A251NZY5</accession>
<name>A0A251NZY5_PRUPE</name>
<evidence type="ECO:0000313" key="3">
    <source>
        <dbReference type="Proteomes" id="UP000006882"/>
    </source>
</evidence>
<proteinExistence type="predicted"/>